<dbReference type="EMBL" id="JANBVO010000022">
    <property type="protein sequence ID" value="KAJ9142346.1"/>
    <property type="molecule type" value="Genomic_DNA"/>
</dbReference>
<feature type="signal peptide" evidence="1">
    <location>
        <begin position="1"/>
        <end position="19"/>
    </location>
</feature>
<organism evidence="2 3">
    <name type="scientific">Pleurostoma richardsiae</name>
    <dbReference type="NCBI Taxonomy" id="41990"/>
    <lineage>
        <taxon>Eukaryota</taxon>
        <taxon>Fungi</taxon>
        <taxon>Dikarya</taxon>
        <taxon>Ascomycota</taxon>
        <taxon>Pezizomycotina</taxon>
        <taxon>Sordariomycetes</taxon>
        <taxon>Sordariomycetidae</taxon>
        <taxon>Calosphaeriales</taxon>
        <taxon>Pleurostomataceae</taxon>
        <taxon>Pleurostoma</taxon>
    </lineage>
</organism>
<feature type="chain" id="PRO_5041433161" evidence="1">
    <location>
        <begin position="20"/>
        <end position="294"/>
    </location>
</feature>
<evidence type="ECO:0000256" key="1">
    <source>
        <dbReference type="SAM" id="SignalP"/>
    </source>
</evidence>
<keyword evidence="1" id="KW-0732">Signal</keyword>
<dbReference type="Proteomes" id="UP001174694">
    <property type="component" value="Unassembled WGS sequence"/>
</dbReference>
<gene>
    <name evidence="2" type="ORF">NKR23_g7272</name>
</gene>
<evidence type="ECO:0000313" key="3">
    <source>
        <dbReference type="Proteomes" id="UP001174694"/>
    </source>
</evidence>
<reference evidence="2" key="1">
    <citation type="submission" date="2022-07" db="EMBL/GenBank/DDBJ databases">
        <title>Fungi with potential for degradation of polypropylene.</title>
        <authorList>
            <person name="Gostincar C."/>
        </authorList>
    </citation>
    <scope>NUCLEOTIDE SEQUENCE</scope>
    <source>
        <strain evidence="2">EXF-13308</strain>
    </source>
</reference>
<evidence type="ECO:0000313" key="2">
    <source>
        <dbReference type="EMBL" id="KAJ9142346.1"/>
    </source>
</evidence>
<accession>A0AA38RIF7</accession>
<proteinExistence type="predicted"/>
<keyword evidence="3" id="KW-1185">Reference proteome</keyword>
<comment type="caution">
    <text evidence="2">The sequence shown here is derived from an EMBL/GenBank/DDBJ whole genome shotgun (WGS) entry which is preliminary data.</text>
</comment>
<protein>
    <submittedName>
        <fullName evidence="2">Uncharacterized protein</fullName>
    </submittedName>
</protein>
<name>A0AA38RIF7_9PEZI</name>
<dbReference type="AlphaFoldDB" id="A0AA38RIF7"/>
<sequence>MSGLVSLLSLLTAVPTALAAPFPEGGFTAPEARAVTFPWPGCQINLTCDFAAIQSAPSNERQLYLIYLESYQLTKLDVSDQFRALEGVHQFFLDQGLSTPGTWTSYTEAANLEAIQRAAATLLGYDSSTGGNPGTDQWVNFITTMSNGGYSTQQAHDKAWSLAEQAGSEHGITLATAAGITAAGRVQRWDTFYRLWRAIMQDHNLIGTGFGLNYLGQGILRSGYTKADFNAWFFNVSNPDPLYCYTTSAYGVAQLFSASTTPLAILNDVQLLLLIFPRFRTCYASANPKSTDHT</sequence>